<evidence type="ECO:0000256" key="2">
    <source>
        <dbReference type="ARBA" id="ARBA00022801"/>
    </source>
</evidence>
<feature type="active site" description="Tele-phosphohistidine intermediate" evidence="3">
    <location>
        <position position="11"/>
    </location>
</feature>
<organism evidence="6 7">
    <name type="scientific">Methylosinus sporium</name>
    <dbReference type="NCBI Taxonomy" id="428"/>
    <lineage>
        <taxon>Bacteria</taxon>
        <taxon>Pseudomonadati</taxon>
        <taxon>Pseudomonadota</taxon>
        <taxon>Alphaproteobacteria</taxon>
        <taxon>Hyphomicrobiales</taxon>
        <taxon>Methylocystaceae</taxon>
        <taxon>Methylosinus</taxon>
    </lineage>
</organism>
<dbReference type="InterPro" id="IPR020084">
    <property type="entry name" value="NUDIX_hydrolase_CS"/>
</dbReference>
<feature type="domain" description="Nudix hydrolase" evidence="5">
    <location>
        <begin position="215"/>
        <end position="362"/>
    </location>
</feature>
<dbReference type="GO" id="GO:0045820">
    <property type="term" value="P:negative regulation of glycolytic process"/>
    <property type="evidence" value="ECO:0007669"/>
    <property type="project" value="TreeGrafter"/>
</dbReference>
<dbReference type="Gene3D" id="3.90.79.10">
    <property type="entry name" value="Nucleoside Triphosphate Pyrophosphohydrolase"/>
    <property type="match status" value="1"/>
</dbReference>
<dbReference type="RefSeq" id="WP_108918257.1">
    <property type="nucleotide sequence ID" value="NZ_BGJY01000013.1"/>
</dbReference>
<evidence type="ECO:0000256" key="4">
    <source>
        <dbReference type="PIRSR" id="PIRSR613078-2"/>
    </source>
</evidence>
<feature type="active site" description="Proton donor/acceptor" evidence="3">
    <location>
        <position position="84"/>
    </location>
</feature>
<feature type="binding site" evidence="4">
    <location>
        <begin position="10"/>
        <end position="17"/>
    </location>
    <ligand>
        <name>substrate</name>
    </ligand>
</feature>
<dbReference type="SUPFAM" id="SSF53254">
    <property type="entry name" value="Phosphoglycerate mutase-like"/>
    <property type="match status" value="1"/>
</dbReference>
<dbReference type="GO" id="GO:0005829">
    <property type="term" value="C:cytosol"/>
    <property type="evidence" value="ECO:0007669"/>
    <property type="project" value="TreeGrafter"/>
</dbReference>
<dbReference type="PROSITE" id="PS00175">
    <property type="entry name" value="PG_MUTASE"/>
    <property type="match status" value="1"/>
</dbReference>
<dbReference type="InterPro" id="IPR029033">
    <property type="entry name" value="His_PPase_superfam"/>
</dbReference>
<dbReference type="InterPro" id="IPR013078">
    <property type="entry name" value="His_Pase_superF_clade-1"/>
</dbReference>
<comment type="cofactor">
    <cofactor evidence="1">
        <name>Mg(2+)</name>
        <dbReference type="ChEBI" id="CHEBI:18420"/>
    </cofactor>
</comment>
<evidence type="ECO:0000313" key="7">
    <source>
        <dbReference type="Proteomes" id="UP000245137"/>
    </source>
</evidence>
<dbReference type="PANTHER" id="PTHR46517">
    <property type="entry name" value="FRUCTOSE-2,6-BISPHOSPHATASE TIGAR"/>
    <property type="match status" value="1"/>
</dbReference>
<gene>
    <name evidence="6" type="ORF">C5689_16015</name>
</gene>
<dbReference type="InterPro" id="IPR000086">
    <property type="entry name" value="NUDIX_hydrolase_dom"/>
</dbReference>
<feature type="binding site" evidence="4">
    <location>
        <position position="60"/>
    </location>
    <ligand>
        <name>substrate</name>
    </ligand>
</feature>
<keyword evidence="2" id="KW-0378">Hydrolase</keyword>
<sequence>MARTRICLARHGETNWNLERRVQGQLNIPLNVRGMAQAEALARELGSTHFDRIYSSDLKRAMQTVTPLARRLGLPIETSVALREKDDGGWHGMTFDDVDRAFPSEHAKHRQRQADFLIPGGETLSAFAARVGDELSAIAARHPGETVLVVAHAGVLDIGYRLATGLGLSEKRDPPVLHAAPNWFLYENGRWKLERWAEEGARERVVMPYDGRKLERRPAARLLPLDVQNRVLLFRYSTRLSPVFVAQGHSHFWGSIGGALEPGETFDAAARRELAEETGLTGVEIGDIVFSREFPMQLGEDWFQADERFYAIRTGEFTPDTSGFTEIERSDVLGWKWWSAEEIAAAQELVFPEALDWLLGKLRR</sequence>
<dbReference type="InterPro" id="IPR001345">
    <property type="entry name" value="PG/BPGM_mutase_AS"/>
</dbReference>
<proteinExistence type="predicted"/>
<dbReference type="OrthoDB" id="9781415at2"/>
<dbReference type="Gene3D" id="3.40.50.1240">
    <property type="entry name" value="Phosphoglycerate mutase-like"/>
    <property type="match status" value="1"/>
</dbReference>
<dbReference type="SMART" id="SM00855">
    <property type="entry name" value="PGAM"/>
    <property type="match status" value="1"/>
</dbReference>
<dbReference type="SUPFAM" id="SSF55811">
    <property type="entry name" value="Nudix"/>
    <property type="match status" value="1"/>
</dbReference>
<evidence type="ECO:0000256" key="3">
    <source>
        <dbReference type="PIRSR" id="PIRSR613078-1"/>
    </source>
</evidence>
<keyword evidence="7" id="KW-1185">Reference proteome</keyword>
<name>A0A2U1SMM2_METSR</name>
<dbReference type="GO" id="GO:0004331">
    <property type="term" value="F:fructose-2,6-bisphosphate 2-phosphatase activity"/>
    <property type="evidence" value="ECO:0007669"/>
    <property type="project" value="TreeGrafter"/>
</dbReference>
<protein>
    <submittedName>
        <fullName evidence="6">Phosphoglycerate mutase</fullName>
    </submittedName>
</protein>
<dbReference type="PROSITE" id="PS51462">
    <property type="entry name" value="NUDIX"/>
    <property type="match status" value="1"/>
</dbReference>
<accession>A0A2U1SMM2</accession>
<dbReference type="PANTHER" id="PTHR46517:SF1">
    <property type="entry name" value="FRUCTOSE-2,6-BISPHOSPHATASE TIGAR"/>
    <property type="match status" value="1"/>
</dbReference>
<dbReference type="InterPro" id="IPR051695">
    <property type="entry name" value="Phosphoglycerate_Mutase"/>
</dbReference>
<evidence type="ECO:0000256" key="1">
    <source>
        <dbReference type="ARBA" id="ARBA00001946"/>
    </source>
</evidence>
<dbReference type="PROSITE" id="PS00893">
    <property type="entry name" value="NUDIX_BOX"/>
    <property type="match status" value="1"/>
</dbReference>
<evidence type="ECO:0000259" key="5">
    <source>
        <dbReference type="PROSITE" id="PS51462"/>
    </source>
</evidence>
<dbReference type="AlphaFoldDB" id="A0A2U1SMM2"/>
<dbReference type="Proteomes" id="UP000245137">
    <property type="component" value="Unassembled WGS sequence"/>
</dbReference>
<evidence type="ECO:0000313" key="6">
    <source>
        <dbReference type="EMBL" id="PWB92861.1"/>
    </source>
</evidence>
<dbReference type="Pfam" id="PF00300">
    <property type="entry name" value="His_Phos_1"/>
    <property type="match status" value="1"/>
</dbReference>
<dbReference type="InterPro" id="IPR015797">
    <property type="entry name" value="NUDIX_hydrolase-like_dom_sf"/>
</dbReference>
<reference evidence="6 7" key="1">
    <citation type="journal article" date="2018" name="Appl. Microbiol. Biotechnol.">
        <title>Co-cultivation of the strictly anaerobic methanogen Methanosarcina barkeri with aerobic methanotrophs in an oxygen-limited membrane bioreactor.</title>
        <authorList>
            <person name="In 't Zandt M.H."/>
            <person name="van den Bosch T.J.M."/>
            <person name="Rijkers R."/>
            <person name="van Kessel M.A.H.J."/>
            <person name="Jetten M.S.M."/>
            <person name="Welte C.U."/>
        </authorList>
    </citation>
    <scope>NUCLEOTIDE SEQUENCE [LARGE SCALE GENOMIC DNA]</scope>
    <source>
        <strain evidence="6 7">DSM 17706</strain>
    </source>
</reference>
<dbReference type="EMBL" id="PUIV01000034">
    <property type="protein sequence ID" value="PWB92861.1"/>
    <property type="molecule type" value="Genomic_DNA"/>
</dbReference>
<dbReference type="CDD" id="cd07067">
    <property type="entry name" value="HP_PGM_like"/>
    <property type="match status" value="1"/>
</dbReference>
<dbReference type="Pfam" id="PF00293">
    <property type="entry name" value="NUDIX"/>
    <property type="match status" value="1"/>
</dbReference>
<dbReference type="GO" id="GO:0043456">
    <property type="term" value="P:regulation of pentose-phosphate shunt"/>
    <property type="evidence" value="ECO:0007669"/>
    <property type="project" value="TreeGrafter"/>
</dbReference>
<comment type="caution">
    <text evidence="6">The sequence shown here is derived from an EMBL/GenBank/DDBJ whole genome shotgun (WGS) entry which is preliminary data.</text>
</comment>
<dbReference type="CDD" id="cd04685">
    <property type="entry name" value="NUDIX_Hydrolase"/>
    <property type="match status" value="1"/>
</dbReference>